<dbReference type="AlphaFoldDB" id="G0TTP5"/>
<gene>
    <name evidence="1" type="ORF">TVY486_0304970</name>
</gene>
<accession>G0TTP5</accession>
<dbReference type="VEuPathDB" id="TriTrypDB:TvY486_0304970"/>
<evidence type="ECO:0000313" key="1">
    <source>
        <dbReference type="EMBL" id="CCC47326.1"/>
    </source>
</evidence>
<name>G0TTP5_TRYVY</name>
<reference evidence="1" key="1">
    <citation type="journal article" date="2012" name="Proc. Natl. Acad. Sci. U.S.A.">
        <title>Antigenic diversity is generated by distinct evolutionary mechanisms in African trypanosome species.</title>
        <authorList>
            <person name="Jackson A.P."/>
            <person name="Berry A."/>
            <person name="Aslett M."/>
            <person name="Allison H.C."/>
            <person name="Burton P."/>
            <person name="Vavrova-Anderson J."/>
            <person name="Brown R."/>
            <person name="Browne H."/>
            <person name="Corton N."/>
            <person name="Hauser H."/>
            <person name="Gamble J."/>
            <person name="Gilderthorp R."/>
            <person name="Marcello L."/>
            <person name="McQuillan J."/>
            <person name="Otto T.D."/>
            <person name="Quail M.A."/>
            <person name="Sanders M.J."/>
            <person name="van Tonder A."/>
            <person name="Ginger M.L."/>
            <person name="Field M.C."/>
            <person name="Barry J.D."/>
            <person name="Hertz-Fowler C."/>
            <person name="Berriman M."/>
        </authorList>
    </citation>
    <scope>NUCLEOTIDE SEQUENCE</scope>
    <source>
        <strain evidence="1">Y486</strain>
    </source>
</reference>
<sequence>MISDPYMCTLLLNEVCERLPFRQARLVCIEDQQVVVSSGADGVSAFVPITVAEGNTFTSLTLRTISSVLAQIEAPDNLECFLAFIDTGGSFSFYKVTLLGSRGIGEPPPT</sequence>
<organism evidence="1">
    <name type="scientific">Trypanosoma vivax (strain Y486)</name>
    <dbReference type="NCBI Taxonomy" id="1055687"/>
    <lineage>
        <taxon>Eukaryota</taxon>
        <taxon>Discoba</taxon>
        <taxon>Euglenozoa</taxon>
        <taxon>Kinetoplastea</taxon>
        <taxon>Metakinetoplastina</taxon>
        <taxon>Trypanosomatida</taxon>
        <taxon>Trypanosomatidae</taxon>
        <taxon>Trypanosoma</taxon>
        <taxon>Duttonella</taxon>
    </lineage>
</organism>
<dbReference type="EMBL" id="HE573019">
    <property type="protein sequence ID" value="CCC47326.1"/>
    <property type="molecule type" value="Genomic_DNA"/>
</dbReference>
<protein>
    <submittedName>
        <fullName evidence="1">Uncharacterized protein</fullName>
    </submittedName>
</protein>
<proteinExistence type="predicted"/>